<accession>A0A6J7X5R2</accession>
<evidence type="ECO:0000313" key="1">
    <source>
        <dbReference type="EMBL" id="CAB5226188.1"/>
    </source>
</evidence>
<name>A0A6J7X5R2_9CAUD</name>
<gene>
    <name evidence="1" type="ORF">UFOVP755_93</name>
</gene>
<proteinExistence type="predicted"/>
<organism evidence="1">
    <name type="scientific">uncultured Caudovirales phage</name>
    <dbReference type="NCBI Taxonomy" id="2100421"/>
    <lineage>
        <taxon>Viruses</taxon>
        <taxon>Duplodnaviria</taxon>
        <taxon>Heunggongvirae</taxon>
        <taxon>Uroviricota</taxon>
        <taxon>Caudoviricetes</taxon>
        <taxon>Peduoviridae</taxon>
        <taxon>Maltschvirus</taxon>
        <taxon>Maltschvirus maltsch</taxon>
    </lineage>
</organism>
<protein>
    <submittedName>
        <fullName evidence="1">Uncharacterized protein</fullName>
    </submittedName>
</protein>
<reference evidence="1" key="1">
    <citation type="submission" date="2020-05" db="EMBL/GenBank/DDBJ databases">
        <authorList>
            <person name="Chiriac C."/>
            <person name="Salcher M."/>
            <person name="Ghai R."/>
            <person name="Kavagutti S V."/>
        </authorList>
    </citation>
    <scope>NUCLEOTIDE SEQUENCE</scope>
</reference>
<sequence>MSIVTNPQKGIVIVKERGLRGPAGPSSSAMERIEINLTDPIASPFTYTFTKDISLDANMSPLVMADLNGLSTSITDDFTIDVPSRLFTWISPISLIAGDKLILRYVPTT</sequence>
<dbReference type="EMBL" id="LR798356">
    <property type="protein sequence ID" value="CAB5226188.1"/>
    <property type="molecule type" value="Genomic_DNA"/>
</dbReference>